<evidence type="ECO:0000313" key="1">
    <source>
        <dbReference type="EMBL" id="KAI3776134.1"/>
    </source>
</evidence>
<name>A0ACB9FYC8_9ASTR</name>
<keyword evidence="2" id="KW-1185">Reference proteome</keyword>
<gene>
    <name evidence="1" type="ORF">L1987_45898</name>
</gene>
<evidence type="ECO:0000313" key="2">
    <source>
        <dbReference type="Proteomes" id="UP001056120"/>
    </source>
</evidence>
<proteinExistence type="predicted"/>
<accession>A0ACB9FYC8</accession>
<sequence length="109" mass="11999">MNPISQERYASFKGRSSLVGMGLKSSNRRGAKQVSLLFQFPDLASVAVVKAPGPKEPDTPSWGVRLHTRERKDYATASMKCSRLSRLSIPSTMPIIPLSITLKLVEDNP</sequence>
<protein>
    <submittedName>
        <fullName evidence="1">Uncharacterized protein</fullName>
    </submittedName>
</protein>
<organism evidence="1 2">
    <name type="scientific">Smallanthus sonchifolius</name>
    <dbReference type="NCBI Taxonomy" id="185202"/>
    <lineage>
        <taxon>Eukaryota</taxon>
        <taxon>Viridiplantae</taxon>
        <taxon>Streptophyta</taxon>
        <taxon>Embryophyta</taxon>
        <taxon>Tracheophyta</taxon>
        <taxon>Spermatophyta</taxon>
        <taxon>Magnoliopsida</taxon>
        <taxon>eudicotyledons</taxon>
        <taxon>Gunneridae</taxon>
        <taxon>Pentapetalae</taxon>
        <taxon>asterids</taxon>
        <taxon>campanulids</taxon>
        <taxon>Asterales</taxon>
        <taxon>Asteraceae</taxon>
        <taxon>Asteroideae</taxon>
        <taxon>Heliantheae alliance</taxon>
        <taxon>Millerieae</taxon>
        <taxon>Smallanthus</taxon>
    </lineage>
</organism>
<reference evidence="1 2" key="2">
    <citation type="journal article" date="2022" name="Mol. Ecol. Resour.">
        <title>The genomes of chicory, endive, great burdock and yacon provide insights into Asteraceae paleo-polyploidization history and plant inulin production.</title>
        <authorList>
            <person name="Fan W."/>
            <person name="Wang S."/>
            <person name="Wang H."/>
            <person name="Wang A."/>
            <person name="Jiang F."/>
            <person name="Liu H."/>
            <person name="Zhao H."/>
            <person name="Xu D."/>
            <person name="Zhang Y."/>
        </authorList>
    </citation>
    <scope>NUCLEOTIDE SEQUENCE [LARGE SCALE GENOMIC DNA]</scope>
    <source>
        <strain evidence="2">cv. Yunnan</strain>
        <tissue evidence="1">Leaves</tissue>
    </source>
</reference>
<dbReference type="Proteomes" id="UP001056120">
    <property type="component" value="Linkage Group LG15"/>
</dbReference>
<reference evidence="2" key="1">
    <citation type="journal article" date="2022" name="Mol. Ecol. Resour.">
        <title>The genomes of chicory, endive, great burdock and yacon provide insights into Asteraceae palaeo-polyploidization history and plant inulin production.</title>
        <authorList>
            <person name="Fan W."/>
            <person name="Wang S."/>
            <person name="Wang H."/>
            <person name="Wang A."/>
            <person name="Jiang F."/>
            <person name="Liu H."/>
            <person name="Zhao H."/>
            <person name="Xu D."/>
            <person name="Zhang Y."/>
        </authorList>
    </citation>
    <scope>NUCLEOTIDE SEQUENCE [LARGE SCALE GENOMIC DNA]</scope>
    <source>
        <strain evidence="2">cv. Yunnan</strain>
    </source>
</reference>
<dbReference type="EMBL" id="CM042032">
    <property type="protein sequence ID" value="KAI3776134.1"/>
    <property type="molecule type" value="Genomic_DNA"/>
</dbReference>
<comment type="caution">
    <text evidence="1">The sequence shown here is derived from an EMBL/GenBank/DDBJ whole genome shotgun (WGS) entry which is preliminary data.</text>
</comment>